<gene>
    <name evidence="10" type="ORF">KI387_024902</name>
</gene>
<evidence type="ECO:0000256" key="6">
    <source>
        <dbReference type="ARBA" id="ARBA00023065"/>
    </source>
</evidence>
<dbReference type="EMBL" id="JAHRHJ020000005">
    <property type="protein sequence ID" value="KAH9316275.1"/>
    <property type="molecule type" value="Genomic_DNA"/>
</dbReference>
<dbReference type="GO" id="GO:0005385">
    <property type="term" value="F:zinc ion transmembrane transporter activity"/>
    <property type="evidence" value="ECO:0007669"/>
    <property type="project" value="InterPro"/>
</dbReference>
<protein>
    <submittedName>
        <fullName evidence="10">Uncharacterized protein</fullName>
    </submittedName>
</protein>
<feature type="non-terminal residue" evidence="10">
    <location>
        <position position="1"/>
    </location>
</feature>
<evidence type="ECO:0000256" key="3">
    <source>
        <dbReference type="ARBA" id="ARBA00022448"/>
    </source>
</evidence>
<evidence type="ECO:0000256" key="8">
    <source>
        <dbReference type="RuleBase" id="RU362088"/>
    </source>
</evidence>
<proteinExistence type="inferred from homology"/>
<evidence type="ECO:0000256" key="5">
    <source>
        <dbReference type="ARBA" id="ARBA00022989"/>
    </source>
</evidence>
<comment type="subcellular location">
    <subcellularLocation>
        <location evidence="1 8">Membrane</location>
        <topology evidence="1 8">Multi-pass membrane protein</topology>
    </subcellularLocation>
</comment>
<organism evidence="10 11">
    <name type="scientific">Taxus chinensis</name>
    <name type="common">Chinese yew</name>
    <name type="synonym">Taxus wallichiana var. chinensis</name>
    <dbReference type="NCBI Taxonomy" id="29808"/>
    <lineage>
        <taxon>Eukaryota</taxon>
        <taxon>Viridiplantae</taxon>
        <taxon>Streptophyta</taxon>
        <taxon>Embryophyta</taxon>
        <taxon>Tracheophyta</taxon>
        <taxon>Spermatophyta</taxon>
        <taxon>Pinopsida</taxon>
        <taxon>Pinidae</taxon>
        <taxon>Conifers II</taxon>
        <taxon>Cupressales</taxon>
        <taxon>Taxaceae</taxon>
        <taxon>Taxus</taxon>
    </lineage>
</organism>
<keyword evidence="3 8" id="KW-0813">Transport</keyword>
<accession>A0AA38G6P6</accession>
<feature type="signal peptide" evidence="9">
    <location>
        <begin position="1"/>
        <end position="36"/>
    </location>
</feature>
<reference evidence="10 11" key="1">
    <citation type="journal article" date="2021" name="Nat. Plants">
        <title>The Taxus genome provides insights into paclitaxel biosynthesis.</title>
        <authorList>
            <person name="Xiong X."/>
            <person name="Gou J."/>
            <person name="Liao Q."/>
            <person name="Li Y."/>
            <person name="Zhou Q."/>
            <person name="Bi G."/>
            <person name="Li C."/>
            <person name="Du R."/>
            <person name="Wang X."/>
            <person name="Sun T."/>
            <person name="Guo L."/>
            <person name="Liang H."/>
            <person name="Lu P."/>
            <person name="Wu Y."/>
            <person name="Zhang Z."/>
            <person name="Ro D.K."/>
            <person name="Shang Y."/>
            <person name="Huang S."/>
            <person name="Yan J."/>
        </authorList>
    </citation>
    <scope>NUCLEOTIDE SEQUENCE [LARGE SCALE GENOMIC DNA]</scope>
    <source>
        <strain evidence="10">Ta-2019</strain>
    </source>
</reference>
<evidence type="ECO:0000256" key="9">
    <source>
        <dbReference type="SAM" id="SignalP"/>
    </source>
</evidence>
<evidence type="ECO:0000256" key="4">
    <source>
        <dbReference type="ARBA" id="ARBA00022692"/>
    </source>
</evidence>
<comment type="caution">
    <text evidence="10">The sequence shown here is derived from an EMBL/GenBank/DDBJ whole genome shotgun (WGS) entry which is preliminary data.</text>
</comment>
<name>A0AA38G6P6_TAXCH</name>
<dbReference type="OMA" id="ASKTWVM"/>
<dbReference type="InterPro" id="IPR004698">
    <property type="entry name" value="Zn/Fe_permease_fun/pln"/>
</dbReference>
<dbReference type="Proteomes" id="UP000824469">
    <property type="component" value="Unassembled WGS sequence"/>
</dbReference>
<sequence length="259" mass="27419">QLFGFLSERFTMPTFCMNAIFLALFLTISWVSTVEADCSKQESCRDKNKALHLKLGAIASILTAGSIGVCLPIAGRTISILRPDKDAFFAIKAFAAGVILATGFVHILPHAFESLGNACLEGAWQGFPFAGFVAMVAAVGSLLVDAVATGYYHRAHLKFGGTEISVAPVGDGEELENPGHIHKHGGAHGYDSSAEVSASSLIRHRVISQVLELGIVAHSAIIGISLGTSQSPCTIRPLVAALSFHQLFEGMGARRMHCS</sequence>
<comment type="similarity">
    <text evidence="2 8">Belongs to the ZIP transporter (TC 2.A.5) family.</text>
</comment>
<feature type="non-terminal residue" evidence="10">
    <location>
        <position position="259"/>
    </location>
</feature>
<keyword evidence="5 8" id="KW-1133">Transmembrane helix</keyword>
<comment type="caution">
    <text evidence="8">Lacks conserved residue(s) required for the propagation of feature annotation.</text>
</comment>
<keyword evidence="7 8" id="KW-0472">Membrane</keyword>
<keyword evidence="4 8" id="KW-0812">Transmembrane</keyword>
<evidence type="ECO:0000256" key="1">
    <source>
        <dbReference type="ARBA" id="ARBA00004141"/>
    </source>
</evidence>
<dbReference type="PANTHER" id="PTHR11040:SF35">
    <property type="entry name" value="ZINC TRANSPORTER 5"/>
    <property type="match status" value="1"/>
</dbReference>
<dbReference type="NCBIfam" id="TIGR00820">
    <property type="entry name" value="zip"/>
    <property type="match status" value="1"/>
</dbReference>
<keyword evidence="9" id="KW-0732">Signal</keyword>
<dbReference type="GO" id="GO:0005886">
    <property type="term" value="C:plasma membrane"/>
    <property type="evidence" value="ECO:0007669"/>
    <property type="project" value="TreeGrafter"/>
</dbReference>
<dbReference type="PANTHER" id="PTHR11040">
    <property type="entry name" value="ZINC/IRON TRANSPORTER"/>
    <property type="match status" value="1"/>
</dbReference>
<evidence type="ECO:0000256" key="7">
    <source>
        <dbReference type="ARBA" id="ARBA00023136"/>
    </source>
</evidence>
<evidence type="ECO:0000313" key="11">
    <source>
        <dbReference type="Proteomes" id="UP000824469"/>
    </source>
</evidence>
<evidence type="ECO:0000313" key="10">
    <source>
        <dbReference type="EMBL" id="KAH9316275.1"/>
    </source>
</evidence>
<evidence type="ECO:0000256" key="2">
    <source>
        <dbReference type="ARBA" id="ARBA00006939"/>
    </source>
</evidence>
<dbReference type="Pfam" id="PF02535">
    <property type="entry name" value="Zip"/>
    <property type="match status" value="1"/>
</dbReference>
<dbReference type="InterPro" id="IPR003689">
    <property type="entry name" value="ZIP"/>
</dbReference>
<keyword evidence="6 8" id="KW-0406">Ion transport</keyword>
<feature type="transmembrane region" description="Helical" evidence="8">
    <location>
        <begin position="87"/>
        <end position="107"/>
    </location>
</feature>
<feature type="transmembrane region" description="Helical" evidence="8">
    <location>
        <begin position="127"/>
        <end position="148"/>
    </location>
</feature>
<feature type="chain" id="PRO_5041434178" evidence="9">
    <location>
        <begin position="37"/>
        <end position="259"/>
    </location>
</feature>
<keyword evidence="11" id="KW-1185">Reference proteome</keyword>
<dbReference type="AlphaFoldDB" id="A0AA38G6P6"/>
<feature type="transmembrane region" description="Helical" evidence="8">
    <location>
        <begin position="52"/>
        <end position="75"/>
    </location>
</feature>